<dbReference type="GO" id="GO:0016020">
    <property type="term" value="C:membrane"/>
    <property type="evidence" value="ECO:0007669"/>
    <property type="project" value="UniProtKB-SubCell"/>
</dbReference>
<evidence type="ECO:0000256" key="8">
    <source>
        <dbReference type="ARBA" id="ARBA00023136"/>
    </source>
</evidence>
<evidence type="ECO:0000256" key="6">
    <source>
        <dbReference type="ARBA" id="ARBA00022989"/>
    </source>
</evidence>
<dbReference type="InterPro" id="IPR039428">
    <property type="entry name" value="NUOK/Mnh_C1-like"/>
</dbReference>
<accession>A0A344A2X3</accession>
<evidence type="ECO:0000256" key="11">
    <source>
        <dbReference type="SAM" id="Phobius"/>
    </source>
</evidence>
<geneLocation type="mitochondrion" evidence="12"/>
<comment type="similarity">
    <text evidence="2">Belongs to the complex I subunit 4L family.</text>
</comment>
<dbReference type="Pfam" id="PF00420">
    <property type="entry name" value="Oxidored_q2"/>
    <property type="match status" value="1"/>
</dbReference>
<dbReference type="Gene3D" id="1.10.287.3510">
    <property type="match status" value="1"/>
</dbReference>
<name>A0A344A2X3_TRIUR</name>
<feature type="transmembrane region" description="Helical" evidence="11">
    <location>
        <begin position="25"/>
        <end position="52"/>
    </location>
</feature>
<keyword evidence="4 11" id="KW-0812">Transmembrane</keyword>
<keyword evidence="8 11" id="KW-0472">Membrane</keyword>
<evidence type="ECO:0000256" key="10">
    <source>
        <dbReference type="ARBA" id="ARBA00049551"/>
    </source>
</evidence>
<evidence type="ECO:0000313" key="12">
    <source>
        <dbReference type="EMBL" id="AWU49114.1"/>
    </source>
</evidence>
<proteinExistence type="inferred from homology"/>
<gene>
    <name evidence="12" type="primary">nad4l</name>
</gene>
<keyword evidence="5" id="KW-1278">Translocase</keyword>
<keyword evidence="12" id="KW-0496">Mitochondrion</keyword>
<sequence length="95" mass="11186">MLIFSSCLFMFYFGMIMFFMKKKHILMMLLSLEFLSLIMLLLLINFLCGFLYDFNILIYFIIILVCEAVMGLCLLTLMVRTHGSDYSKCLLIYSC</sequence>
<dbReference type="GO" id="GO:0008137">
    <property type="term" value="F:NADH dehydrogenase (ubiquinone) activity"/>
    <property type="evidence" value="ECO:0007669"/>
    <property type="project" value="UniProtKB-EC"/>
</dbReference>
<comment type="subcellular location">
    <subcellularLocation>
        <location evidence="1">Membrane</location>
        <topology evidence="1">Multi-pass membrane protein</topology>
    </subcellularLocation>
</comment>
<evidence type="ECO:0000256" key="1">
    <source>
        <dbReference type="ARBA" id="ARBA00004141"/>
    </source>
</evidence>
<dbReference type="AlphaFoldDB" id="A0A344A2X3"/>
<feature type="transmembrane region" description="Helical" evidence="11">
    <location>
        <begin position="58"/>
        <end position="79"/>
    </location>
</feature>
<keyword evidence="7" id="KW-0520">NAD</keyword>
<evidence type="ECO:0000256" key="4">
    <source>
        <dbReference type="ARBA" id="ARBA00022692"/>
    </source>
</evidence>
<evidence type="ECO:0000256" key="2">
    <source>
        <dbReference type="ARBA" id="ARBA00010519"/>
    </source>
</evidence>
<organism evidence="12">
    <name type="scientific">Trioza urticae</name>
    <name type="common">Psyllid</name>
    <dbReference type="NCBI Taxonomy" id="121826"/>
    <lineage>
        <taxon>Eukaryota</taxon>
        <taxon>Metazoa</taxon>
        <taxon>Ecdysozoa</taxon>
        <taxon>Arthropoda</taxon>
        <taxon>Hexapoda</taxon>
        <taxon>Insecta</taxon>
        <taxon>Pterygota</taxon>
        <taxon>Neoptera</taxon>
        <taxon>Paraneoptera</taxon>
        <taxon>Hemiptera</taxon>
        <taxon>Sternorrhyncha</taxon>
        <taxon>Psylloidea</taxon>
        <taxon>Triozidae</taxon>
        <taxon>Trioza</taxon>
    </lineage>
</organism>
<protein>
    <recommendedName>
        <fullName evidence="3">NADH-ubiquinone oxidoreductase chain 4L</fullName>
    </recommendedName>
    <alternativeName>
        <fullName evidence="9">NADH dehydrogenase subunit 4L</fullName>
    </alternativeName>
</protein>
<evidence type="ECO:0000256" key="9">
    <source>
        <dbReference type="ARBA" id="ARBA00031586"/>
    </source>
</evidence>
<reference evidence="12" key="1">
    <citation type="submission" date="2018-02" db="EMBL/GenBank/DDBJ databases">
        <title>Resolving the psyllid tree of life: Phylogenomic analysis of the superfamily Psylloidea (Hemiptera).</title>
        <authorList>
            <person name="Percy D.M."/>
            <person name="Sveinsson S."/>
            <person name="Lemmon A.R."/>
            <person name="Lemmon E.M."/>
            <person name="Ouvrard D."/>
            <person name="Burckhardt D."/>
        </authorList>
    </citation>
    <scope>NUCLEOTIDE SEQUENCE</scope>
    <source>
        <strain evidence="12">DP1.idba.130_cir</strain>
    </source>
</reference>
<evidence type="ECO:0000256" key="5">
    <source>
        <dbReference type="ARBA" id="ARBA00022967"/>
    </source>
</evidence>
<dbReference type="EMBL" id="MG989240">
    <property type="protein sequence ID" value="AWU49114.1"/>
    <property type="molecule type" value="Genomic_DNA"/>
</dbReference>
<evidence type="ECO:0000256" key="3">
    <source>
        <dbReference type="ARBA" id="ARBA00016612"/>
    </source>
</evidence>
<keyword evidence="6 11" id="KW-1133">Transmembrane helix</keyword>
<evidence type="ECO:0000256" key="7">
    <source>
        <dbReference type="ARBA" id="ARBA00023027"/>
    </source>
</evidence>
<comment type="catalytic activity">
    <reaction evidence="10">
        <text>a ubiquinone + NADH + 5 H(+)(in) = a ubiquinol + NAD(+) + 4 H(+)(out)</text>
        <dbReference type="Rhea" id="RHEA:29091"/>
        <dbReference type="Rhea" id="RHEA-COMP:9565"/>
        <dbReference type="Rhea" id="RHEA-COMP:9566"/>
        <dbReference type="ChEBI" id="CHEBI:15378"/>
        <dbReference type="ChEBI" id="CHEBI:16389"/>
        <dbReference type="ChEBI" id="CHEBI:17976"/>
        <dbReference type="ChEBI" id="CHEBI:57540"/>
        <dbReference type="ChEBI" id="CHEBI:57945"/>
        <dbReference type="EC" id="7.1.1.2"/>
    </reaction>
</comment>